<dbReference type="EMBL" id="HG994593">
    <property type="protein sequence ID" value="CAF2836791.1"/>
    <property type="molecule type" value="Genomic_DNA"/>
</dbReference>
<proteinExistence type="predicted"/>
<name>A0A7R8CJ21_LEPSM</name>
<accession>A0A7R8CJ21</accession>
<organism evidence="1 2">
    <name type="scientific">Lepeophtheirus salmonis</name>
    <name type="common">Salmon louse</name>
    <name type="synonym">Caligus salmonis</name>
    <dbReference type="NCBI Taxonomy" id="72036"/>
    <lineage>
        <taxon>Eukaryota</taxon>
        <taxon>Metazoa</taxon>
        <taxon>Ecdysozoa</taxon>
        <taxon>Arthropoda</taxon>
        <taxon>Crustacea</taxon>
        <taxon>Multicrustacea</taxon>
        <taxon>Hexanauplia</taxon>
        <taxon>Copepoda</taxon>
        <taxon>Siphonostomatoida</taxon>
        <taxon>Caligidae</taxon>
        <taxon>Lepeophtheirus</taxon>
    </lineage>
</organism>
<evidence type="ECO:0000313" key="1">
    <source>
        <dbReference type="EMBL" id="CAF2836791.1"/>
    </source>
</evidence>
<sequence>MGHDCTSKGHPSPLIHPVFQENQGRTAKTTSQFSLVLEMPVRYVAKSRLYAPMAMWGLRSNLDFWDVRLKTNFNNHTHPTFEERISTDPQEFLKTTMGLDGFWMLM</sequence>
<dbReference type="AlphaFoldDB" id="A0A7R8CJ21"/>
<keyword evidence="2" id="KW-1185">Reference proteome</keyword>
<reference evidence="1" key="1">
    <citation type="submission" date="2021-02" db="EMBL/GenBank/DDBJ databases">
        <authorList>
            <person name="Bekaert M."/>
        </authorList>
    </citation>
    <scope>NUCLEOTIDE SEQUENCE</scope>
    <source>
        <strain evidence="1">IoA-00</strain>
    </source>
</reference>
<dbReference type="Proteomes" id="UP000675881">
    <property type="component" value="Chromosome 14"/>
</dbReference>
<protein>
    <submittedName>
        <fullName evidence="1">(salmon louse) hypothetical protein</fullName>
    </submittedName>
</protein>
<gene>
    <name evidence="1" type="ORF">LSAA_4591</name>
</gene>
<evidence type="ECO:0000313" key="2">
    <source>
        <dbReference type="Proteomes" id="UP000675881"/>
    </source>
</evidence>